<evidence type="ECO:0000256" key="4">
    <source>
        <dbReference type="ARBA" id="ARBA00023136"/>
    </source>
</evidence>
<comment type="caution">
    <text evidence="8">The sequence shown here is derived from an EMBL/GenBank/DDBJ whole genome shotgun (WGS) entry which is preliminary data.</text>
</comment>
<feature type="transmembrane region" description="Helical" evidence="6">
    <location>
        <begin position="131"/>
        <end position="148"/>
    </location>
</feature>
<dbReference type="InterPro" id="IPR000412">
    <property type="entry name" value="ABC_2_transport"/>
</dbReference>
<feature type="transmembrane region" description="Helical" evidence="6">
    <location>
        <begin position="154"/>
        <end position="178"/>
    </location>
</feature>
<sequence length="274" mass="29418">MTTPVPPIPRTPAARLRWALADGWTVTRRDLTHWRHRPGDVAVALLFPVLMVLMFGYLLGGGIAVPGGGDYREFLMPGMFAMTMLFGIETTFAAVATDAARGVTDRFRSLPMAPSAVVTGRATADMTHSTLGLAVMIGCGLAVGWRSHGDAGDTLLAIALLLLLRLAFLWIGIYLGLLARGPESLAAVQILVWPVGFLSNAFVPTATMPAWLGTLAEWNPLSSTVTAVRALFGNPGTGDSWIAQHALPIAVAWPALLIAIFFPLSVRCYRRLDR</sequence>
<dbReference type="Pfam" id="PF01061">
    <property type="entry name" value="ABC2_membrane"/>
    <property type="match status" value="1"/>
</dbReference>
<reference evidence="8 9" key="1">
    <citation type="submission" date="2024-06" db="EMBL/GenBank/DDBJ databases">
        <title>The Natural Products Discovery Center: Release of the First 8490 Sequenced Strains for Exploring Actinobacteria Biosynthetic Diversity.</title>
        <authorList>
            <person name="Kalkreuter E."/>
            <person name="Kautsar S.A."/>
            <person name="Yang D."/>
            <person name="Bader C.D."/>
            <person name="Teijaro C.N."/>
            <person name="Fluegel L."/>
            <person name="Davis C.M."/>
            <person name="Simpson J.R."/>
            <person name="Lauterbach L."/>
            <person name="Steele A.D."/>
            <person name="Gui C."/>
            <person name="Meng S."/>
            <person name="Li G."/>
            <person name="Viehrig K."/>
            <person name="Ye F."/>
            <person name="Su P."/>
            <person name="Kiefer A.F."/>
            <person name="Nichols A."/>
            <person name="Cepeda A.J."/>
            <person name="Yan W."/>
            <person name="Fan B."/>
            <person name="Jiang Y."/>
            <person name="Adhikari A."/>
            <person name="Zheng C.-J."/>
            <person name="Schuster L."/>
            <person name="Cowan T.M."/>
            <person name="Smanski M.J."/>
            <person name="Chevrette M.G."/>
            <person name="De Carvalho L.P.S."/>
            <person name="Shen B."/>
        </authorList>
    </citation>
    <scope>NUCLEOTIDE SEQUENCE [LARGE SCALE GENOMIC DNA]</scope>
    <source>
        <strain evidence="8 9">NPDC050100</strain>
    </source>
</reference>
<organism evidence="8 9">
    <name type="scientific">Microtetraspora glauca</name>
    <dbReference type="NCBI Taxonomy" id="1996"/>
    <lineage>
        <taxon>Bacteria</taxon>
        <taxon>Bacillati</taxon>
        <taxon>Actinomycetota</taxon>
        <taxon>Actinomycetes</taxon>
        <taxon>Streptosporangiales</taxon>
        <taxon>Streptosporangiaceae</taxon>
        <taxon>Microtetraspora</taxon>
    </lineage>
</organism>
<feature type="transmembrane region" description="Helical" evidence="6">
    <location>
        <begin position="41"/>
        <end position="59"/>
    </location>
</feature>
<dbReference type="InterPro" id="IPR013525">
    <property type="entry name" value="ABC2_TM"/>
</dbReference>
<feature type="domain" description="ABC transmembrane type-2" evidence="7">
    <location>
        <begin position="39"/>
        <end position="272"/>
    </location>
</feature>
<protein>
    <recommendedName>
        <fullName evidence="6">Transport permease protein</fullName>
    </recommendedName>
</protein>
<dbReference type="InterPro" id="IPR047817">
    <property type="entry name" value="ABC2_TM_bact-type"/>
</dbReference>
<evidence type="ECO:0000256" key="1">
    <source>
        <dbReference type="ARBA" id="ARBA00004141"/>
    </source>
</evidence>
<keyword evidence="6" id="KW-1003">Cell membrane</keyword>
<keyword evidence="4 6" id="KW-0472">Membrane</keyword>
<keyword evidence="2 6" id="KW-0812">Transmembrane</keyword>
<evidence type="ECO:0000256" key="5">
    <source>
        <dbReference type="ARBA" id="ARBA00023251"/>
    </source>
</evidence>
<dbReference type="PIRSF" id="PIRSF006648">
    <property type="entry name" value="DrrB"/>
    <property type="match status" value="1"/>
</dbReference>
<feature type="transmembrane region" description="Helical" evidence="6">
    <location>
        <begin position="190"/>
        <end position="212"/>
    </location>
</feature>
<keyword evidence="5" id="KW-0046">Antibiotic resistance</keyword>
<keyword evidence="6" id="KW-0813">Transport</keyword>
<dbReference type="InterPro" id="IPR051784">
    <property type="entry name" value="Nod_factor_ABC_transporter"/>
</dbReference>
<feature type="transmembrane region" description="Helical" evidence="6">
    <location>
        <begin position="241"/>
        <end position="264"/>
    </location>
</feature>
<dbReference type="PANTHER" id="PTHR43229:SF2">
    <property type="entry name" value="NODULATION PROTEIN J"/>
    <property type="match status" value="1"/>
</dbReference>
<evidence type="ECO:0000259" key="7">
    <source>
        <dbReference type="PROSITE" id="PS51012"/>
    </source>
</evidence>
<feature type="transmembrane region" description="Helical" evidence="6">
    <location>
        <begin position="79"/>
        <end position="100"/>
    </location>
</feature>
<name>A0ABV3GE90_MICGL</name>
<evidence type="ECO:0000256" key="3">
    <source>
        <dbReference type="ARBA" id="ARBA00022989"/>
    </source>
</evidence>
<accession>A0ABV3GE90</accession>
<keyword evidence="9" id="KW-1185">Reference proteome</keyword>
<dbReference type="Proteomes" id="UP001551675">
    <property type="component" value="Unassembled WGS sequence"/>
</dbReference>
<dbReference type="PANTHER" id="PTHR43229">
    <property type="entry name" value="NODULATION PROTEIN J"/>
    <property type="match status" value="1"/>
</dbReference>
<evidence type="ECO:0000313" key="8">
    <source>
        <dbReference type="EMBL" id="MEV0969921.1"/>
    </source>
</evidence>
<dbReference type="EMBL" id="JBFALK010000007">
    <property type="protein sequence ID" value="MEV0969921.1"/>
    <property type="molecule type" value="Genomic_DNA"/>
</dbReference>
<proteinExistence type="inferred from homology"/>
<comment type="subcellular location">
    <subcellularLocation>
        <location evidence="6">Cell membrane</location>
        <topology evidence="6">Multi-pass membrane protein</topology>
    </subcellularLocation>
    <subcellularLocation>
        <location evidence="1">Membrane</location>
        <topology evidence="1">Multi-pass membrane protein</topology>
    </subcellularLocation>
</comment>
<dbReference type="PROSITE" id="PS51012">
    <property type="entry name" value="ABC_TM2"/>
    <property type="match status" value="1"/>
</dbReference>
<evidence type="ECO:0000256" key="6">
    <source>
        <dbReference type="RuleBase" id="RU361157"/>
    </source>
</evidence>
<evidence type="ECO:0000313" key="9">
    <source>
        <dbReference type="Proteomes" id="UP001551675"/>
    </source>
</evidence>
<gene>
    <name evidence="8" type="ORF">AB0I59_14885</name>
</gene>
<comment type="similarity">
    <text evidence="6">Belongs to the ABC-2 integral membrane protein family.</text>
</comment>
<dbReference type="RefSeq" id="WP_358132956.1">
    <property type="nucleotide sequence ID" value="NZ_JBFALK010000007.1"/>
</dbReference>
<keyword evidence="3 6" id="KW-1133">Transmembrane helix</keyword>
<evidence type="ECO:0000256" key="2">
    <source>
        <dbReference type="ARBA" id="ARBA00022692"/>
    </source>
</evidence>